<dbReference type="AlphaFoldDB" id="A0A448WXG9"/>
<evidence type="ECO:0000313" key="2">
    <source>
        <dbReference type="Proteomes" id="UP000784294"/>
    </source>
</evidence>
<proteinExistence type="predicted"/>
<gene>
    <name evidence="1" type="ORF">PXEA_LOCUS16123</name>
</gene>
<protein>
    <submittedName>
        <fullName evidence="1">Uncharacterized protein</fullName>
    </submittedName>
</protein>
<comment type="caution">
    <text evidence="1">The sequence shown here is derived from an EMBL/GenBank/DDBJ whole genome shotgun (WGS) entry which is preliminary data.</text>
</comment>
<sequence>MYLFVLCKDSLKLSSIRTIFRGLSGSNSTAPRYTADVHTNLSRNAYFGVVGDKVISQFESLLNTSGYREAVLTDPEDIQPFNIDWTRKFRGNCRTFFYIVSF</sequence>
<dbReference type="OrthoDB" id="5332616at2759"/>
<reference evidence="1" key="1">
    <citation type="submission" date="2018-11" db="EMBL/GenBank/DDBJ databases">
        <authorList>
            <consortium name="Pathogen Informatics"/>
        </authorList>
    </citation>
    <scope>NUCLEOTIDE SEQUENCE</scope>
</reference>
<accession>A0A448WXG9</accession>
<evidence type="ECO:0000313" key="1">
    <source>
        <dbReference type="EMBL" id="VEL22683.1"/>
    </source>
</evidence>
<name>A0A448WXG9_9PLAT</name>
<dbReference type="Proteomes" id="UP000784294">
    <property type="component" value="Unassembled WGS sequence"/>
</dbReference>
<organism evidence="1 2">
    <name type="scientific">Protopolystoma xenopodis</name>
    <dbReference type="NCBI Taxonomy" id="117903"/>
    <lineage>
        <taxon>Eukaryota</taxon>
        <taxon>Metazoa</taxon>
        <taxon>Spiralia</taxon>
        <taxon>Lophotrochozoa</taxon>
        <taxon>Platyhelminthes</taxon>
        <taxon>Monogenea</taxon>
        <taxon>Polyopisthocotylea</taxon>
        <taxon>Polystomatidea</taxon>
        <taxon>Polystomatidae</taxon>
        <taxon>Protopolystoma</taxon>
    </lineage>
</organism>
<keyword evidence="2" id="KW-1185">Reference proteome</keyword>
<dbReference type="EMBL" id="CAAALY010057830">
    <property type="protein sequence ID" value="VEL22683.1"/>
    <property type="molecule type" value="Genomic_DNA"/>
</dbReference>